<keyword evidence="5" id="KW-0407">Ion channel</keyword>
<keyword evidence="4 5" id="KW-0472">Membrane</keyword>
<sequence length="296" mass="32749">MDLLKFLAGALLNGYVLSYLLIVILAQMGLAGWYRFQRYRLTRRRRRQGLPPDILMDHTQRLSELRWEAFWKALVLVGTVVVVPFILSYFAAPESAPSKTSEEAAAPAQAGLALVFVTLLLWLLLNGTDVAKAFLGGLAFKTLVAFQRPLQVGDRVALKGHRGKVTQVGTFFVTLQTADDDVVNIPTRDLWSEVLVSANAGARASLCVMPFYLDPKVSQEQRQAAEDAIWEAIQASAYFEPAQPMQIYLTQMPEAICLTAKAYVASTYQESLFCSDVTRAFLESAAREQIPLASPA</sequence>
<evidence type="ECO:0000259" key="6">
    <source>
        <dbReference type="Pfam" id="PF00924"/>
    </source>
</evidence>
<dbReference type="GO" id="GO:0008381">
    <property type="term" value="F:mechanosensitive monoatomic ion channel activity"/>
    <property type="evidence" value="ECO:0007669"/>
    <property type="project" value="InterPro"/>
</dbReference>
<dbReference type="GO" id="GO:0005886">
    <property type="term" value="C:plasma membrane"/>
    <property type="evidence" value="ECO:0007669"/>
    <property type="project" value="UniProtKB-SubCell"/>
</dbReference>
<reference evidence="8" key="1">
    <citation type="submission" date="2010-04" db="EMBL/GenBank/DDBJ databases">
        <title>Complete genome sequence of Nitrosococcus halophilus Nc4, a salt-adapted, aerobic obligate ammonia-oxidizing sulfur purple bacterium.</title>
        <authorList>
            <consortium name="US DOE Joint Genome Institute"/>
            <person name="Campbell M.A."/>
            <person name="Malfatti S.A."/>
            <person name="Chain P.S.G."/>
            <person name="Heidelberg J.F."/>
            <person name="Ward B.B."/>
            <person name="Klotz M.G."/>
        </authorList>
    </citation>
    <scope>NUCLEOTIDE SEQUENCE [LARGE SCALE GENOMIC DNA]</scope>
    <source>
        <strain evidence="8">Nc4</strain>
    </source>
</reference>
<dbReference type="STRING" id="472759.Nhal_2561"/>
<dbReference type="HOGENOM" id="CLU_939509_0_0_6"/>
<dbReference type="InterPro" id="IPR045275">
    <property type="entry name" value="MscS_archaea/bacteria_type"/>
</dbReference>
<dbReference type="PANTHER" id="PTHR30221:SF1">
    <property type="entry name" value="SMALL-CONDUCTANCE MECHANOSENSITIVE CHANNEL"/>
    <property type="match status" value="1"/>
</dbReference>
<dbReference type="InterPro" id="IPR006685">
    <property type="entry name" value="MscS_channel_2nd"/>
</dbReference>
<dbReference type="Pfam" id="PF00924">
    <property type="entry name" value="MS_channel_2nd"/>
    <property type="match status" value="1"/>
</dbReference>
<dbReference type="EMBL" id="CP001798">
    <property type="protein sequence ID" value="ADE15640.1"/>
    <property type="molecule type" value="Genomic_DNA"/>
</dbReference>
<dbReference type="InterPro" id="IPR010920">
    <property type="entry name" value="LSM_dom_sf"/>
</dbReference>
<comment type="subcellular location">
    <subcellularLocation>
        <location evidence="5">Cell inner membrane</location>
        <topology evidence="5">Multi-pass membrane protein</topology>
    </subcellularLocation>
    <subcellularLocation>
        <location evidence="1">Membrane</location>
    </subcellularLocation>
</comment>
<keyword evidence="5" id="KW-0813">Transport</keyword>
<accession>D5BWI3</accession>
<keyword evidence="5" id="KW-1003">Cell membrane</keyword>
<dbReference type="KEGG" id="nhl:Nhal_2561"/>
<feature type="domain" description="Mechanosensitive ion channel MscS" evidence="6">
    <location>
        <begin position="143"/>
        <end position="193"/>
    </location>
</feature>
<proteinExistence type="inferred from homology"/>
<name>D5BWI3_NITHN</name>
<evidence type="ECO:0000313" key="7">
    <source>
        <dbReference type="EMBL" id="ADE15640.1"/>
    </source>
</evidence>
<dbReference type="PANTHER" id="PTHR30221">
    <property type="entry name" value="SMALL-CONDUCTANCE MECHANOSENSITIVE CHANNEL"/>
    <property type="match status" value="1"/>
</dbReference>
<feature type="transmembrane region" description="Helical" evidence="5">
    <location>
        <begin position="69"/>
        <end position="92"/>
    </location>
</feature>
<comment type="function">
    <text evidence="5">Mechanosensitive channel that participates in the regulation of osmotic pressure changes within the cell, opening in response to stretch forces in the membrane lipid bilayer, without the need for other proteins. Contributes to normal resistance to hypoosmotic shock. Forms an ion channel of 1.0 nanosiemens conductance with a slight preference for anions.</text>
</comment>
<keyword evidence="3 5" id="KW-1133">Transmembrane helix</keyword>
<keyword evidence="5" id="KW-0997">Cell inner membrane</keyword>
<evidence type="ECO:0000256" key="3">
    <source>
        <dbReference type="ARBA" id="ARBA00022989"/>
    </source>
</evidence>
<gene>
    <name evidence="7" type="ordered locus">Nhal_2561</name>
</gene>
<evidence type="ECO:0000256" key="2">
    <source>
        <dbReference type="ARBA" id="ARBA00022692"/>
    </source>
</evidence>
<comment type="subunit">
    <text evidence="5">Homoheptamer.</text>
</comment>
<keyword evidence="8" id="KW-1185">Reference proteome</keyword>
<comment type="similarity">
    <text evidence="5">Belongs to the MscS (TC 1.A.23) family.</text>
</comment>
<evidence type="ECO:0000256" key="4">
    <source>
        <dbReference type="ARBA" id="ARBA00023136"/>
    </source>
</evidence>
<keyword evidence="2 5" id="KW-0812">Transmembrane</keyword>
<feature type="transmembrane region" description="Helical" evidence="5">
    <location>
        <begin position="12"/>
        <end position="36"/>
    </location>
</feature>
<dbReference type="RefSeq" id="WP_013033500.1">
    <property type="nucleotide sequence ID" value="NC_013960.1"/>
</dbReference>
<evidence type="ECO:0000313" key="8">
    <source>
        <dbReference type="Proteomes" id="UP000001844"/>
    </source>
</evidence>
<dbReference type="Proteomes" id="UP000001844">
    <property type="component" value="Chromosome"/>
</dbReference>
<comment type="caution">
    <text evidence="5">Lacks conserved residue(s) required for the propagation of feature annotation.</text>
</comment>
<dbReference type="InterPro" id="IPR023408">
    <property type="entry name" value="MscS_beta-dom_sf"/>
</dbReference>
<feature type="transmembrane region" description="Helical" evidence="5">
    <location>
        <begin position="104"/>
        <end position="125"/>
    </location>
</feature>
<dbReference type="AlphaFoldDB" id="D5BWI3"/>
<dbReference type="SUPFAM" id="SSF50182">
    <property type="entry name" value="Sm-like ribonucleoproteins"/>
    <property type="match status" value="1"/>
</dbReference>
<keyword evidence="5" id="KW-0406">Ion transport</keyword>
<protein>
    <recommendedName>
        <fullName evidence="5">Small-conductance mechanosensitive channel</fullName>
    </recommendedName>
</protein>
<organism evidence="7 8">
    <name type="scientific">Nitrosococcus halophilus (strain Nc4)</name>
    <dbReference type="NCBI Taxonomy" id="472759"/>
    <lineage>
        <taxon>Bacteria</taxon>
        <taxon>Pseudomonadati</taxon>
        <taxon>Pseudomonadota</taxon>
        <taxon>Gammaproteobacteria</taxon>
        <taxon>Chromatiales</taxon>
        <taxon>Chromatiaceae</taxon>
        <taxon>Nitrosococcus</taxon>
    </lineage>
</organism>
<evidence type="ECO:0000256" key="1">
    <source>
        <dbReference type="ARBA" id="ARBA00004370"/>
    </source>
</evidence>
<evidence type="ECO:0000256" key="5">
    <source>
        <dbReference type="RuleBase" id="RU369025"/>
    </source>
</evidence>
<dbReference type="Gene3D" id="2.30.30.60">
    <property type="match status" value="1"/>
</dbReference>
<dbReference type="eggNOG" id="COG0668">
    <property type="taxonomic scope" value="Bacteria"/>
</dbReference>